<sequence length="156" mass="17622">MEKISLFFYLSPFPILVCNKLSLLEKTFLENNSFFTFFCSVEVIVTMDSMRGQGGIQMLLNAEQEAQQIVAAARNLKLTRLKQAKDEAEKDVAAYKSKLESEHQKKLSETSGSSGTTVKRLEEETQVKIKQLKESASKVQPEIIATINKYITTVHK</sequence>
<dbReference type="EMBL" id="CM004388">
    <property type="protein sequence ID" value="KAG8660802.1"/>
    <property type="molecule type" value="Genomic_DNA"/>
</dbReference>
<dbReference type="Proteomes" id="UP000091857">
    <property type="component" value="Chromosome 2"/>
</dbReference>
<gene>
    <name evidence="1" type="ORF">MANES_02G196400v8</name>
</gene>
<organism evidence="1 2">
    <name type="scientific">Manihot esculenta</name>
    <name type="common">Cassava</name>
    <name type="synonym">Jatropha manihot</name>
    <dbReference type="NCBI Taxonomy" id="3983"/>
    <lineage>
        <taxon>Eukaryota</taxon>
        <taxon>Viridiplantae</taxon>
        <taxon>Streptophyta</taxon>
        <taxon>Embryophyta</taxon>
        <taxon>Tracheophyta</taxon>
        <taxon>Spermatophyta</taxon>
        <taxon>Magnoliopsida</taxon>
        <taxon>eudicotyledons</taxon>
        <taxon>Gunneridae</taxon>
        <taxon>Pentapetalae</taxon>
        <taxon>rosids</taxon>
        <taxon>fabids</taxon>
        <taxon>Malpighiales</taxon>
        <taxon>Euphorbiaceae</taxon>
        <taxon>Crotonoideae</taxon>
        <taxon>Manihoteae</taxon>
        <taxon>Manihot</taxon>
    </lineage>
</organism>
<protein>
    <submittedName>
        <fullName evidence="1">Uncharacterized protein</fullName>
    </submittedName>
</protein>
<keyword evidence="2" id="KW-1185">Reference proteome</keyword>
<name>A0ACB7I7F0_MANES</name>
<comment type="caution">
    <text evidence="1">The sequence shown here is derived from an EMBL/GenBank/DDBJ whole genome shotgun (WGS) entry which is preliminary data.</text>
</comment>
<accession>A0ACB7I7F0</accession>
<proteinExistence type="predicted"/>
<reference evidence="2" key="1">
    <citation type="journal article" date="2016" name="Nat. Biotechnol.">
        <title>Sequencing wild and cultivated cassava and related species reveals extensive interspecific hybridization and genetic diversity.</title>
        <authorList>
            <person name="Bredeson J.V."/>
            <person name="Lyons J.B."/>
            <person name="Prochnik S.E."/>
            <person name="Wu G.A."/>
            <person name="Ha C.M."/>
            <person name="Edsinger-Gonzales E."/>
            <person name="Grimwood J."/>
            <person name="Schmutz J."/>
            <person name="Rabbi I.Y."/>
            <person name="Egesi C."/>
            <person name="Nauluvula P."/>
            <person name="Lebot V."/>
            <person name="Ndunguru J."/>
            <person name="Mkamilo G."/>
            <person name="Bart R.S."/>
            <person name="Setter T.L."/>
            <person name="Gleadow R.M."/>
            <person name="Kulakow P."/>
            <person name="Ferguson M.E."/>
            <person name="Rounsley S."/>
            <person name="Rokhsar D.S."/>
        </authorList>
    </citation>
    <scope>NUCLEOTIDE SEQUENCE [LARGE SCALE GENOMIC DNA]</scope>
    <source>
        <strain evidence="2">cv. AM560-2</strain>
    </source>
</reference>
<evidence type="ECO:0000313" key="1">
    <source>
        <dbReference type="EMBL" id="KAG8660802.1"/>
    </source>
</evidence>
<evidence type="ECO:0000313" key="2">
    <source>
        <dbReference type="Proteomes" id="UP000091857"/>
    </source>
</evidence>